<dbReference type="GeneID" id="78087417"/>
<accession>E5Y6C0</accession>
<dbReference type="eggNOG" id="COG5563">
    <property type="taxonomic scope" value="Bacteria"/>
</dbReference>
<dbReference type="RefSeq" id="WP_005027246.1">
    <property type="nucleotide sequence ID" value="NZ_KE150240.1"/>
</dbReference>
<dbReference type="OrthoDB" id="6298777at2"/>
<dbReference type="STRING" id="563192.HMPREF0179_01733"/>
<dbReference type="Proteomes" id="UP000006034">
    <property type="component" value="Unassembled WGS sequence"/>
</dbReference>
<dbReference type="AlphaFoldDB" id="E5Y6C0"/>
<keyword evidence="2" id="KW-1185">Reference proteome</keyword>
<dbReference type="EMBL" id="ADCP02000003">
    <property type="protein sequence ID" value="EFV44392.1"/>
    <property type="molecule type" value="Genomic_DNA"/>
</dbReference>
<protein>
    <submittedName>
        <fullName evidence="1">Uncharacterized protein</fullName>
    </submittedName>
</protein>
<proteinExistence type="predicted"/>
<reference evidence="1 2" key="2">
    <citation type="submission" date="2013-04" db="EMBL/GenBank/DDBJ databases">
        <title>The Genome Sequence of Bilophila wadsworthia 3_1_6.</title>
        <authorList>
            <consortium name="The Broad Institute Genomics Platform"/>
            <person name="Earl A."/>
            <person name="Ward D."/>
            <person name="Feldgarden M."/>
            <person name="Gevers D."/>
            <person name="Sibley C."/>
            <person name="Strauss J."/>
            <person name="Allen-Vercoe E."/>
            <person name="Walker B."/>
            <person name="Young S."/>
            <person name="Zeng Q."/>
            <person name="Gargeya S."/>
            <person name="Fitzgerald M."/>
            <person name="Haas B."/>
            <person name="Abouelleil A."/>
            <person name="Allen A.W."/>
            <person name="Alvarado L."/>
            <person name="Arachchi H.M."/>
            <person name="Berlin A.M."/>
            <person name="Chapman S.B."/>
            <person name="Gainer-Dewar J."/>
            <person name="Goldberg J."/>
            <person name="Griggs A."/>
            <person name="Gujja S."/>
            <person name="Hansen M."/>
            <person name="Howarth C."/>
            <person name="Imamovic A."/>
            <person name="Ireland A."/>
            <person name="Larimer J."/>
            <person name="McCowan C."/>
            <person name="Murphy C."/>
            <person name="Pearson M."/>
            <person name="Poon T.W."/>
            <person name="Priest M."/>
            <person name="Roberts A."/>
            <person name="Saif S."/>
            <person name="Shea T."/>
            <person name="Sisk P."/>
            <person name="Sykes S."/>
            <person name="Wortman J."/>
            <person name="Nusbaum C."/>
            <person name="Birren B."/>
        </authorList>
    </citation>
    <scope>NUCLEOTIDE SEQUENCE [LARGE SCALE GENOMIC DNA]</scope>
    <source>
        <strain evidence="1 2">3_1_6</strain>
    </source>
</reference>
<reference evidence="1 2" key="1">
    <citation type="submission" date="2010-10" db="EMBL/GenBank/DDBJ databases">
        <authorList>
            <consortium name="The Broad Institute Genome Sequencing Platform"/>
            <person name="Ward D."/>
            <person name="Earl A."/>
            <person name="Feldgarden M."/>
            <person name="Young S.K."/>
            <person name="Gargeya S."/>
            <person name="Zeng Q."/>
            <person name="Alvarado L."/>
            <person name="Berlin A."/>
            <person name="Bochicchio J."/>
            <person name="Chapman S.B."/>
            <person name="Chen Z."/>
            <person name="Freedman E."/>
            <person name="Gellesch M."/>
            <person name="Goldberg J."/>
            <person name="Griggs A."/>
            <person name="Gujja S."/>
            <person name="Heilman E."/>
            <person name="Heiman D."/>
            <person name="Howarth C."/>
            <person name="Mehta T."/>
            <person name="Neiman D."/>
            <person name="Pearson M."/>
            <person name="Roberts A."/>
            <person name="Saif S."/>
            <person name="Shea T."/>
            <person name="Shenoy N."/>
            <person name="Sisk P."/>
            <person name="Stolte C."/>
            <person name="Sykes S."/>
            <person name="White J."/>
            <person name="Yandava C."/>
            <person name="Allen-Vercoe E."/>
            <person name="Sibley C."/>
            <person name="Ambrose C.E."/>
            <person name="Strauss J."/>
            <person name="Daigneault M."/>
            <person name="Haas B."/>
            <person name="Nusbaum C."/>
            <person name="Birren B."/>
        </authorList>
    </citation>
    <scope>NUCLEOTIDE SEQUENCE [LARGE SCALE GENOMIC DNA]</scope>
    <source>
        <strain evidence="1 2">3_1_6</strain>
    </source>
</reference>
<dbReference type="HOGENOM" id="CLU_640424_0_0_7"/>
<sequence length="428" mass="45051">MISLRNNAQSVLTLPVSAEQTLLNLSLGDGGKFPDLSLGDSFRCAIKDSAGNVEFIRVVQRAGDILTVERGQEGTRARDWKVGARVQLRMTAKTWEEMAGEHWRRVMDASGLPITPTVVGPSSFSLPGDFVSLFAQTRSFRLYTGDGTFLYGYVANASLSGNATLIVVEGISLPSSVVAVDIGLPLNVHPKAVNAAPVAHLTDSAAHSAIIIPLRGDIDEVKQILSGLVRSDGTIDANMLPPATKKTLGGVIIGSGLKVSDAGLVQVDEAVFAKVPNAVWADGAQFALRLRREGNVDTVWNWIDPGGQPSHVWGGNDSVNMYVYNPANFSVNYANSSNYANSAGSAPANGGTAGAVSGVVVLSLNRDHACVLPSGGTWVYFYFASYQTDRDGYSSSNHSCGTAAGGSTIASGTGYYSYSLKGIAIRIS</sequence>
<name>E5Y6C0_BILW3</name>
<gene>
    <name evidence="1" type="ORF">HMPREF0179_01733</name>
</gene>
<evidence type="ECO:0000313" key="1">
    <source>
        <dbReference type="EMBL" id="EFV44392.1"/>
    </source>
</evidence>
<comment type="caution">
    <text evidence="1">The sequence shown here is derived from an EMBL/GenBank/DDBJ whole genome shotgun (WGS) entry which is preliminary data.</text>
</comment>
<evidence type="ECO:0000313" key="2">
    <source>
        <dbReference type="Proteomes" id="UP000006034"/>
    </source>
</evidence>
<organism evidence="1 2">
    <name type="scientific">Bilophila wadsworthia (strain 3_1_6)</name>
    <dbReference type="NCBI Taxonomy" id="563192"/>
    <lineage>
        <taxon>Bacteria</taxon>
        <taxon>Pseudomonadati</taxon>
        <taxon>Thermodesulfobacteriota</taxon>
        <taxon>Desulfovibrionia</taxon>
        <taxon>Desulfovibrionales</taxon>
        <taxon>Desulfovibrionaceae</taxon>
        <taxon>Bilophila</taxon>
    </lineage>
</organism>